<evidence type="ECO:0000313" key="2">
    <source>
        <dbReference type="Proteomes" id="UP000683360"/>
    </source>
</evidence>
<dbReference type="SUPFAM" id="SSF63825">
    <property type="entry name" value="YWTD domain"/>
    <property type="match status" value="1"/>
</dbReference>
<dbReference type="AlphaFoldDB" id="A0A8S3S2X8"/>
<gene>
    <name evidence="1" type="ORF">MEDL_26815</name>
</gene>
<dbReference type="EMBL" id="CAJPWZ010001318">
    <property type="protein sequence ID" value="CAG2212860.1"/>
    <property type="molecule type" value="Genomic_DNA"/>
</dbReference>
<dbReference type="OrthoDB" id="6131018at2759"/>
<organism evidence="1 2">
    <name type="scientific">Mytilus edulis</name>
    <name type="common">Blue mussel</name>
    <dbReference type="NCBI Taxonomy" id="6550"/>
    <lineage>
        <taxon>Eukaryota</taxon>
        <taxon>Metazoa</taxon>
        <taxon>Spiralia</taxon>
        <taxon>Lophotrochozoa</taxon>
        <taxon>Mollusca</taxon>
        <taxon>Bivalvia</taxon>
        <taxon>Autobranchia</taxon>
        <taxon>Pteriomorphia</taxon>
        <taxon>Mytilida</taxon>
        <taxon>Mytiloidea</taxon>
        <taxon>Mytilidae</taxon>
        <taxon>Mytilinae</taxon>
        <taxon>Mytilus</taxon>
    </lineage>
</organism>
<dbReference type="Gene3D" id="2.130.10.10">
    <property type="entry name" value="YVTN repeat-like/Quinoprotein amine dehydrogenase"/>
    <property type="match status" value="1"/>
</dbReference>
<evidence type="ECO:0000313" key="1">
    <source>
        <dbReference type="EMBL" id="CAG2212860.1"/>
    </source>
</evidence>
<dbReference type="InterPro" id="IPR015943">
    <property type="entry name" value="WD40/YVTN_repeat-like_dom_sf"/>
</dbReference>
<dbReference type="Proteomes" id="UP000683360">
    <property type="component" value="Unassembled WGS sequence"/>
</dbReference>
<name>A0A8S3S2X8_MYTED</name>
<accession>A0A8S3S2X8</accession>
<sequence>MVFTDYYGGGLFIVKADGKLDFKIPMKGNKTFAVTVVDCTTVAVSSGKPYSNDKACIRITDIQSRGVTKTIYTESWCYGIVFADDKLVFCGYEPSGIFEIDLKTNTQSVISSTIPLSNWSNISYVEKKFYVTNASTRTITCCGNKGNVLWTYNDNVNMKAIRGFSVDTNGNAFVASENLKNVTMISHDGKRAKQILDTKDGLDAPYAMQYDRYTNRLLVANQKGMAYLFGEQ</sequence>
<proteinExistence type="predicted"/>
<protein>
    <submittedName>
        <fullName evidence="1">Uncharacterized protein</fullName>
    </submittedName>
</protein>
<comment type="caution">
    <text evidence="1">The sequence shown here is derived from an EMBL/GenBank/DDBJ whole genome shotgun (WGS) entry which is preliminary data.</text>
</comment>
<keyword evidence="2" id="KW-1185">Reference proteome</keyword>
<reference evidence="1" key="1">
    <citation type="submission" date="2021-03" db="EMBL/GenBank/DDBJ databases">
        <authorList>
            <person name="Bekaert M."/>
        </authorList>
    </citation>
    <scope>NUCLEOTIDE SEQUENCE</scope>
</reference>